<name>A0A4Q8AQF9_9MICO</name>
<keyword evidence="1" id="KW-0472">Membrane</keyword>
<dbReference type="AlphaFoldDB" id="A0A4Q8AQF9"/>
<feature type="transmembrane region" description="Helical" evidence="1">
    <location>
        <begin position="51"/>
        <end position="68"/>
    </location>
</feature>
<evidence type="ECO:0000313" key="2">
    <source>
        <dbReference type="EMBL" id="RZU66451.1"/>
    </source>
</evidence>
<keyword evidence="3" id="KW-1185">Reference proteome</keyword>
<feature type="transmembrane region" description="Helical" evidence="1">
    <location>
        <begin position="75"/>
        <end position="95"/>
    </location>
</feature>
<dbReference type="EMBL" id="SHLC01000001">
    <property type="protein sequence ID" value="RZU66451.1"/>
    <property type="molecule type" value="Genomic_DNA"/>
</dbReference>
<evidence type="ECO:0008006" key="4">
    <source>
        <dbReference type="Google" id="ProtNLM"/>
    </source>
</evidence>
<protein>
    <recommendedName>
        <fullName evidence="4">DoxX-like protein</fullName>
    </recommendedName>
</protein>
<feature type="transmembrane region" description="Helical" evidence="1">
    <location>
        <begin position="101"/>
        <end position="124"/>
    </location>
</feature>
<evidence type="ECO:0000256" key="1">
    <source>
        <dbReference type="SAM" id="Phobius"/>
    </source>
</evidence>
<organism evidence="2 3">
    <name type="scientific">Microterricola gilva</name>
    <dbReference type="NCBI Taxonomy" id="393267"/>
    <lineage>
        <taxon>Bacteria</taxon>
        <taxon>Bacillati</taxon>
        <taxon>Actinomycetota</taxon>
        <taxon>Actinomycetes</taxon>
        <taxon>Micrococcales</taxon>
        <taxon>Microbacteriaceae</taxon>
        <taxon>Microterricola</taxon>
    </lineage>
</organism>
<proteinExistence type="predicted"/>
<keyword evidence="1" id="KW-1133">Transmembrane helix</keyword>
<keyword evidence="1" id="KW-0812">Transmembrane</keyword>
<feature type="transmembrane region" description="Helical" evidence="1">
    <location>
        <begin position="12"/>
        <end position="31"/>
    </location>
</feature>
<accession>A0A4Q8AQF9</accession>
<comment type="caution">
    <text evidence="2">The sequence shown here is derived from an EMBL/GenBank/DDBJ whole genome shotgun (WGS) entry which is preliminary data.</text>
</comment>
<evidence type="ECO:0000313" key="3">
    <source>
        <dbReference type="Proteomes" id="UP000291483"/>
    </source>
</evidence>
<dbReference type="OrthoDB" id="5119582at2"/>
<dbReference type="RefSeq" id="WP_130506652.1">
    <property type="nucleotide sequence ID" value="NZ_SHLC01000001.1"/>
</dbReference>
<reference evidence="2 3" key="1">
    <citation type="submission" date="2019-02" db="EMBL/GenBank/DDBJ databases">
        <title>Sequencing the genomes of 1000 actinobacteria strains.</title>
        <authorList>
            <person name="Klenk H.-P."/>
        </authorList>
    </citation>
    <scope>NUCLEOTIDE SEQUENCE [LARGE SCALE GENOMIC DNA]</scope>
    <source>
        <strain evidence="2 3">DSM 18319</strain>
    </source>
</reference>
<dbReference type="Proteomes" id="UP000291483">
    <property type="component" value="Unassembled WGS sequence"/>
</dbReference>
<sequence>MTTTGPSVRTLRIVRGVWIVGFMVGTCTHIADLVVGGTGAYEGFPLGVRLLWTALTVLDPTVVVLLLLRLCAGIVLGVTVILADVAVNWTVFALVGGLSVFGVVAQSLFAIFIVSTMGILWSWFTRSSRP</sequence>
<gene>
    <name evidence="2" type="ORF">EV379_2808</name>
</gene>